<dbReference type="Gene3D" id="3.20.20.140">
    <property type="entry name" value="Metal-dependent hydrolases"/>
    <property type="match status" value="1"/>
</dbReference>
<dbReference type="InterPro" id="IPR011059">
    <property type="entry name" value="Metal-dep_hydrolase_composite"/>
</dbReference>
<dbReference type="EMBL" id="GG697241">
    <property type="protein sequence ID" value="EET89736.1"/>
    <property type="molecule type" value="Genomic_DNA"/>
</dbReference>
<dbReference type="PANTHER" id="PTHR43794">
    <property type="entry name" value="AMINOHYDROLASE SSNA-RELATED"/>
    <property type="match status" value="1"/>
</dbReference>
<gene>
    <name evidence="3" type="ORF">UNLARM2_0853</name>
</gene>
<dbReference type="SUPFAM" id="SSF51338">
    <property type="entry name" value="Composite domain of metallo-dependent hydrolases"/>
    <property type="match status" value="1"/>
</dbReference>
<evidence type="ECO:0000313" key="3">
    <source>
        <dbReference type="EMBL" id="EET89736.1"/>
    </source>
</evidence>
<organism evidence="3 4">
    <name type="scientific">Candidatus Micrarchaeum acidiphilum ARMAN-2</name>
    <dbReference type="NCBI Taxonomy" id="425595"/>
    <lineage>
        <taxon>Archaea</taxon>
        <taxon>Candidatus Micrarchaeota</taxon>
        <taxon>Candidatus Micrarchaeia</taxon>
        <taxon>Candidatus Micrarchaeales</taxon>
        <taxon>Candidatus Micrarchaeaceae</taxon>
        <taxon>Candidatus Micrarchaeum</taxon>
    </lineage>
</organism>
<evidence type="ECO:0000259" key="2">
    <source>
        <dbReference type="Pfam" id="PF01979"/>
    </source>
</evidence>
<dbReference type="InterPro" id="IPR032466">
    <property type="entry name" value="Metal_Hydrolase"/>
</dbReference>
<keyword evidence="4" id="KW-1185">Reference proteome</keyword>
<dbReference type="GO" id="GO:0016810">
    <property type="term" value="F:hydrolase activity, acting on carbon-nitrogen (but not peptide) bonds"/>
    <property type="evidence" value="ECO:0007669"/>
    <property type="project" value="InterPro"/>
</dbReference>
<evidence type="ECO:0000313" key="4">
    <source>
        <dbReference type="Proteomes" id="UP000332487"/>
    </source>
</evidence>
<reference evidence="3 4" key="1">
    <citation type="journal article" date="2009" name="Genome Biol.">
        <title>Community-wide analysis of microbial genome sequence signatures.</title>
        <authorList>
            <person name="Dick G.J."/>
            <person name="Andersson A.F."/>
            <person name="Baker B.J."/>
            <person name="Simmons S.L."/>
            <person name="Thomas B.C."/>
            <person name="Yelton A.P."/>
            <person name="Banfield J.F."/>
        </authorList>
    </citation>
    <scope>NUCLEOTIDE SEQUENCE [LARGE SCALE GENOMIC DNA]</scope>
    <source>
        <strain evidence="3">ARMAN-2</strain>
    </source>
</reference>
<keyword evidence="1" id="KW-0378">Hydrolase</keyword>
<name>C7DIG2_MICA2</name>
<dbReference type="AlphaFoldDB" id="C7DIG2"/>
<dbReference type="InterPro" id="IPR050287">
    <property type="entry name" value="MTA/SAH_deaminase"/>
</dbReference>
<accession>C7DIG2</accession>
<dbReference type="InterPro" id="IPR006680">
    <property type="entry name" value="Amidohydro-rel"/>
</dbReference>
<dbReference type="PANTHER" id="PTHR43794:SF11">
    <property type="entry name" value="AMIDOHYDROLASE-RELATED DOMAIN-CONTAINING PROTEIN"/>
    <property type="match status" value="1"/>
</dbReference>
<dbReference type="Pfam" id="PF01979">
    <property type="entry name" value="Amidohydro_1"/>
    <property type="match status" value="1"/>
</dbReference>
<reference evidence="3 4" key="2">
    <citation type="journal article" date="2010" name="Proc. Natl. Acad. Sci. U.S.A.">
        <title>Enigmatic, ultrasmall, uncultivated Archaea.</title>
        <authorList>
            <person name="Baker B.J."/>
            <person name="Comolli L.R."/>
            <person name="Dick G.J."/>
            <person name="Hauser L.J."/>
            <person name="Hyatt D."/>
            <person name="Dill B.D."/>
            <person name="Land M.L."/>
            <person name="Verberkmoes N.C."/>
            <person name="Hettich R.L."/>
            <person name="Banfield J.F."/>
        </authorList>
    </citation>
    <scope>NUCLEOTIDE SEQUENCE [LARGE SCALE GENOMIC DNA]</scope>
    <source>
        <strain evidence="3">ARMAN-2</strain>
    </source>
</reference>
<dbReference type="Proteomes" id="UP000332487">
    <property type="component" value="Unassembled WGS sequence"/>
</dbReference>
<evidence type="ECO:0000256" key="1">
    <source>
        <dbReference type="ARBA" id="ARBA00022801"/>
    </source>
</evidence>
<proteinExistence type="predicted"/>
<protein>
    <submittedName>
        <fullName evidence="3">Amidohydrolase</fullName>
    </submittedName>
</protein>
<dbReference type="CDD" id="cd01298">
    <property type="entry name" value="ATZ_TRZ_like"/>
    <property type="match status" value="1"/>
</dbReference>
<feature type="domain" description="Amidohydrolase-related" evidence="2">
    <location>
        <begin position="58"/>
        <end position="403"/>
    </location>
</feature>
<dbReference type="Gene3D" id="2.30.40.10">
    <property type="entry name" value="Urease, subunit C, domain 1"/>
    <property type="match status" value="1"/>
</dbReference>
<dbReference type="SUPFAM" id="SSF51556">
    <property type="entry name" value="Metallo-dependent hydrolases"/>
    <property type="match status" value="1"/>
</dbReference>
<sequence length="410" mass="43786">MKAKEPASIAINGGLVVTQNASRAVFRGGILIEDGKIAAVGRGSFRAERIIDAKGYVAIPGLINTHTHVAMASVKGKFDDIGLEKFLESTSEYDAERSKSDIYESAKLGMQEMISSGTTSFLDLYYSEDIIASAAESIGIRAFLSWNTLDSMYTTQKGDPLKNAERFIRSYRGLDMVIPSIGVQGVYVAGDETYLKAKEISERYGTLLHTHLAESAAEVDNFKRKYGHSPVEHLHRIGFLGRNLVAAHLVYASKKDIDTIAGDGASVSWNAISNAKLGNGFADIEGFVRSGINLTLGTDGSSSNNSLDLFQSMKFSGLLAKGLTKDPTFMGAQALLDSATVNAANALERKDIGRIEEGCKADIVLLDATMPNMAPTTVDNVVGNLVYSAGPENVNTVIVGGRILKGAGIS</sequence>